<dbReference type="RefSeq" id="WP_214185687.1">
    <property type="nucleotide sequence ID" value="NZ_BSDS01000001.1"/>
</dbReference>
<sequence length="297" mass="33244">MANPIERDVFISYASEERELVARPLAELLTALGVSVWFDKFDLKMWDSLRKKIDEGLASCRFGIILLSPSFFGKHYTNRELDGLAQREVDGAKVILPVWVGVDEQAVRKFSPPLADRVAARWDDGVVSVVMNIIDVIKPEAIAEIKKKEIVALAKINSGKKMLDIMTGCHFSFSYNDDIKDESDIDTVGGFIQNLRDWNDIWDDIEVPGQMRAVFHVDEMLRDLASSGWSVYAARMKGKRKVAGIEGTWSWNAIAVFHGEPESVVFADDQFLIYRPQNSHNNGVDSDVANPAAPVTP</sequence>
<evidence type="ECO:0000313" key="3">
    <source>
        <dbReference type="Proteomes" id="UP001144352"/>
    </source>
</evidence>
<dbReference type="InterPro" id="IPR035897">
    <property type="entry name" value="Toll_tir_struct_dom_sf"/>
</dbReference>
<feature type="domain" description="TIR" evidence="1">
    <location>
        <begin position="5"/>
        <end position="153"/>
    </location>
</feature>
<dbReference type="GO" id="GO:0007165">
    <property type="term" value="P:signal transduction"/>
    <property type="evidence" value="ECO:0007669"/>
    <property type="project" value="InterPro"/>
</dbReference>
<dbReference type="PROSITE" id="PS50104">
    <property type="entry name" value="TIR"/>
    <property type="match status" value="1"/>
</dbReference>
<accession>A0A9W6FZT6</accession>
<dbReference type="AlphaFoldDB" id="A0A9W6FZT6"/>
<keyword evidence="3" id="KW-1185">Reference proteome</keyword>
<dbReference type="Proteomes" id="UP001144352">
    <property type="component" value="Unassembled WGS sequence"/>
</dbReference>
<comment type="caution">
    <text evidence="2">The sequence shown here is derived from an EMBL/GenBank/DDBJ whole genome shotgun (WGS) entry which is preliminary data.</text>
</comment>
<dbReference type="Pfam" id="PF13676">
    <property type="entry name" value="TIR_2"/>
    <property type="match status" value="1"/>
</dbReference>
<proteinExistence type="predicted"/>
<dbReference type="SMART" id="SM00255">
    <property type="entry name" value="TIR"/>
    <property type="match status" value="1"/>
</dbReference>
<gene>
    <name evidence="2" type="ORF">GHYDROH2_13180</name>
</gene>
<dbReference type="SUPFAM" id="SSF52200">
    <property type="entry name" value="Toll/Interleukin receptor TIR domain"/>
    <property type="match status" value="1"/>
</dbReference>
<dbReference type="Gene3D" id="3.40.50.10140">
    <property type="entry name" value="Toll/interleukin-1 receptor homology (TIR) domain"/>
    <property type="match status" value="1"/>
</dbReference>
<evidence type="ECO:0000313" key="2">
    <source>
        <dbReference type="EMBL" id="GLI37817.1"/>
    </source>
</evidence>
<dbReference type="EMBL" id="BSDS01000001">
    <property type="protein sequence ID" value="GLI37817.1"/>
    <property type="molecule type" value="Genomic_DNA"/>
</dbReference>
<name>A0A9W6FZT6_9BACT</name>
<dbReference type="InterPro" id="IPR000157">
    <property type="entry name" value="TIR_dom"/>
</dbReference>
<evidence type="ECO:0000259" key="1">
    <source>
        <dbReference type="PROSITE" id="PS50104"/>
    </source>
</evidence>
<protein>
    <recommendedName>
        <fullName evidence="1">TIR domain-containing protein</fullName>
    </recommendedName>
</protein>
<organism evidence="2 3">
    <name type="scientific">Geobacter hydrogenophilus</name>
    <dbReference type="NCBI Taxonomy" id="40983"/>
    <lineage>
        <taxon>Bacteria</taxon>
        <taxon>Pseudomonadati</taxon>
        <taxon>Thermodesulfobacteriota</taxon>
        <taxon>Desulfuromonadia</taxon>
        <taxon>Geobacterales</taxon>
        <taxon>Geobacteraceae</taxon>
        <taxon>Geobacter</taxon>
    </lineage>
</organism>
<reference evidence="2" key="1">
    <citation type="submission" date="2022-12" db="EMBL/GenBank/DDBJ databases">
        <title>Reference genome sequencing for broad-spectrum identification of bacterial and archaeal isolates by mass spectrometry.</title>
        <authorList>
            <person name="Sekiguchi Y."/>
            <person name="Tourlousse D.M."/>
        </authorList>
    </citation>
    <scope>NUCLEOTIDE SEQUENCE</scope>
    <source>
        <strain evidence="2">H2</strain>
    </source>
</reference>